<dbReference type="PANTHER" id="PTHR43685">
    <property type="entry name" value="GLYCOSYLTRANSFERASE"/>
    <property type="match status" value="1"/>
</dbReference>
<dbReference type="Pfam" id="PF00535">
    <property type="entry name" value="Glycos_transf_2"/>
    <property type="match status" value="1"/>
</dbReference>
<comment type="caution">
    <text evidence="2">The sequence shown here is derived from an EMBL/GenBank/DDBJ whole genome shotgun (WGS) entry which is preliminary data.</text>
</comment>
<dbReference type="RefSeq" id="WP_206556674.1">
    <property type="nucleotide sequence ID" value="NZ_JAFKDB010000008.1"/>
</dbReference>
<name>A0ABS3BDU9_9GAMM</name>
<protein>
    <submittedName>
        <fullName evidence="2">Glycosyltransferase family 2 protein</fullName>
    </submittedName>
</protein>
<gene>
    <name evidence="2" type="ORF">JYP53_03060</name>
</gene>
<proteinExistence type="predicted"/>
<evidence type="ECO:0000259" key="1">
    <source>
        <dbReference type="Pfam" id="PF00535"/>
    </source>
</evidence>
<dbReference type="Proteomes" id="UP000664344">
    <property type="component" value="Unassembled WGS sequence"/>
</dbReference>
<dbReference type="InterPro" id="IPR001173">
    <property type="entry name" value="Glyco_trans_2-like"/>
</dbReference>
<evidence type="ECO:0000313" key="2">
    <source>
        <dbReference type="EMBL" id="MBN7768882.1"/>
    </source>
</evidence>
<accession>A0ABS3BDU9</accession>
<dbReference type="InterPro" id="IPR029044">
    <property type="entry name" value="Nucleotide-diphossugar_trans"/>
</dbReference>
<reference evidence="2 3" key="1">
    <citation type="submission" date="2021-02" db="EMBL/GenBank/DDBJ databases">
        <title>PHA producing bacteria isolated from coastal sediment in Guangdong, Shenzhen.</title>
        <authorList>
            <person name="Zheng W."/>
            <person name="Yu S."/>
            <person name="Huang Y."/>
        </authorList>
    </citation>
    <scope>NUCLEOTIDE SEQUENCE [LARGE SCALE GENOMIC DNA]</scope>
    <source>
        <strain evidence="2 3">TN21-5</strain>
    </source>
</reference>
<dbReference type="SUPFAM" id="SSF53448">
    <property type="entry name" value="Nucleotide-diphospho-sugar transferases"/>
    <property type="match status" value="1"/>
</dbReference>
<sequence length="318" mass="36141">MEFPLVTVIVPAYNAEKYIAETLTSICNQTYAPLEIIVVDDGSTDRTAEIIKTDFPNVRYVHQVNSGSCAAPRNNGLSLASGAYVTFLDADDIMTPDKIKTQVMELEANPYAVMTISNYRNFSIDKHEPDHFSTCPRISGELKKANTAYLTLTPEGCRAIMIDENFTSACSPLYRRKHLIDEKGYDISLRACEDFHLNYRIAMRGTVIVNPIIGFERRMHESNMSSDNERMLRYFIASRKDLARMESNPALAKALYHRISDVNRSLQSCLLIKNQRKEALRIFKETFPPASFRNLKADLKLALKIAVKKSRNRTKPEL</sequence>
<dbReference type="InterPro" id="IPR050834">
    <property type="entry name" value="Glycosyltransf_2"/>
</dbReference>
<dbReference type="PANTHER" id="PTHR43685:SF2">
    <property type="entry name" value="GLYCOSYLTRANSFERASE 2-LIKE DOMAIN-CONTAINING PROTEIN"/>
    <property type="match status" value="1"/>
</dbReference>
<dbReference type="EMBL" id="JAFKDB010000008">
    <property type="protein sequence ID" value="MBN7768882.1"/>
    <property type="molecule type" value="Genomic_DNA"/>
</dbReference>
<feature type="domain" description="Glycosyltransferase 2-like" evidence="1">
    <location>
        <begin position="7"/>
        <end position="158"/>
    </location>
</feature>
<organism evidence="2 3">
    <name type="scientific">Marinobacter daepoensis</name>
    <dbReference type="NCBI Taxonomy" id="262077"/>
    <lineage>
        <taxon>Bacteria</taxon>
        <taxon>Pseudomonadati</taxon>
        <taxon>Pseudomonadota</taxon>
        <taxon>Gammaproteobacteria</taxon>
        <taxon>Pseudomonadales</taxon>
        <taxon>Marinobacteraceae</taxon>
        <taxon>Marinobacter</taxon>
    </lineage>
</organism>
<dbReference type="CDD" id="cd00761">
    <property type="entry name" value="Glyco_tranf_GTA_type"/>
    <property type="match status" value="1"/>
</dbReference>
<keyword evidence="3" id="KW-1185">Reference proteome</keyword>
<dbReference type="Gene3D" id="3.90.550.10">
    <property type="entry name" value="Spore Coat Polysaccharide Biosynthesis Protein SpsA, Chain A"/>
    <property type="match status" value="1"/>
</dbReference>
<evidence type="ECO:0000313" key="3">
    <source>
        <dbReference type="Proteomes" id="UP000664344"/>
    </source>
</evidence>